<protein>
    <submittedName>
        <fullName evidence="1">Uncharacterized protein</fullName>
    </submittedName>
</protein>
<proteinExistence type="predicted"/>
<name>A0ACC2R3R8_9NEOP</name>
<gene>
    <name evidence="1" type="ORF">PYW08_014886</name>
</gene>
<evidence type="ECO:0000313" key="1">
    <source>
        <dbReference type="EMBL" id="KAJ8732156.1"/>
    </source>
</evidence>
<sequence length="316" mass="36628">MSVQRTPPKSQDAGQSTCETDLNKVAAGLINSPTKIAKRNNKRTQRVLNECTGENFSSFKDEVMSMINQFRVSQNNRLDKLEEYMISIQEQNKNIQKTNLDIENSVTHLSFNVKTVEDKIDQLEHERKQIYSHLSALEEKLDRLEMSSLKTFFEIRNVPKVQNEKKPDLFGYVMNLSRVVNYADLCKNDIRDVARMPSKRDTSTSSIAIEFTNTLTKLSFLEAVKKYNQSKQPHQLNSNDMGINVSKQQIYISELLTPKMKRLLFLTRDFAKTADYKFVWTTNGQIYLRKVEGKPYIRVNSEAHLNEIKKSLNKEN</sequence>
<dbReference type="EMBL" id="CM056782">
    <property type="protein sequence ID" value="KAJ8732156.1"/>
    <property type="molecule type" value="Genomic_DNA"/>
</dbReference>
<organism evidence="1 2">
    <name type="scientific">Mythimna loreyi</name>
    <dbReference type="NCBI Taxonomy" id="667449"/>
    <lineage>
        <taxon>Eukaryota</taxon>
        <taxon>Metazoa</taxon>
        <taxon>Ecdysozoa</taxon>
        <taxon>Arthropoda</taxon>
        <taxon>Hexapoda</taxon>
        <taxon>Insecta</taxon>
        <taxon>Pterygota</taxon>
        <taxon>Neoptera</taxon>
        <taxon>Endopterygota</taxon>
        <taxon>Lepidoptera</taxon>
        <taxon>Glossata</taxon>
        <taxon>Ditrysia</taxon>
        <taxon>Noctuoidea</taxon>
        <taxon>Noctuidae</taxon>
        <taxon>Noctuinae</taxon>
        <taxon>Hadenini</taxon>
        <taxon>Mythimna</taxon>
    </lineage>
</organism>
<accession>A0ACC2R3R8</accession>
<evidence type="ECO:0000313" key="2">
    <source>
        <dbReference type="Proteomes" id="UP001231649"/>
    </source>
</evidence>
<dbReference type="Proteomes" id="UP001231649">
    <property type="component" value="Chromosome 6"/>
</dbReference>
<comment type="caution">
    <text evidence="1">The sequence shown here is derived from an EMBL/GenBank/DDBJ whole genome shotgun (WGS) entry which is preliminary data.</text>
</comment>
<keyword evidence="2" id="KW-1185">Reference proteome</keyword>
<reference evidence="1" key="1">
    <citation type="submission" date="2023-03" db="EMBL/GenBank/DDBJ databases">
        <title>Chromosome-level genomes of two armyworms, Mythimna separata and Mythimna loreyi, provide insights into the biosynthesis and reception of sex pheromones.</title>
        <authorList>
            <person name="Zhao H."/>
        </authorList>
    </citation>
    <scope>NUCLEOTIDE SEQUENCE</scope>
    <source>
        <strain evidence="1">BeijingLab</strain>
    </source>
</reference>